<feature type="transmembrane region" description="Helical" evidence="3">
    <location>
        <begin position="12"/>
        <end position="38"/>
    </location>
</feature>
<sequence>MAPHQLHKGSRLVVQMLMALIITFISAQAFSSGFYAVVASSQRGCVLNREGDCSAVSDRSSLVLSYDPKNMPHEVSSKEELNARGCGSIQGYYANPLCKEKWYRKLKYRKVVLSQGEAPSSSSSSDSTAPPLKASTTNEASGPSVVETSVISTNSLNRKYSSDSDKSATSRPLVTSLNSVSNTKESQKVETTIKPSRIEKSGTKSSSAKRPSVASLNSVGSSNVSQPSTKKAASSSSGSDRATTKHRPTAAKPKSKGQPLSTNESRNDKKSKVSNQANKTVTTSRTAQSTTSSAVSSQASSSRRLVQSATSASVANGNSTASVIQKKAKHSTTPSMTTTTPAKTTASKKSIKAPVKTTSSQRSKKVQPKSLTAVASPTGSKSSETVKSAQSASTSLVRALSKKSSQTKQDKVAKRSSAQSASVNKASPKKSKPQPSKKAANNSSSITKKSHTTTTTKDNKKSPTMKPKASSKPNASSPVAVSTKTSASSQASQAGSSNAHSTPVNAPVDATQTPIVSNAVSSQSMMTNMISGNDFKPISVNSVSTVAADSSINTESTQTSGNNVVNTPVSTTPTASPSSEAVSSQTPTASPSVPVSTNAPNTAGTTNTAEPLKSNSNEPKTQIEKPRNVPVVGRFYGVKSSGRNNRRPSSSVGTLDLKDLLSQIKRVDKKKKHKPHRRVKKHSSKCTKPAPVSQNPPQSTQMINNIQNIQPSPMFMYPLPQYPDPSRYNDHERSSIRSFLRERFLEYLQNRNQNTLKSSENQVNVVDQIKALIATIPQQHAETGLSAQTISSSAQVDRKALAQAVKRMGTATKNLKKAQTNEDRVLKAVEKAKKALNHAKKNSADKQRFLEKTTTKQTDLVDKMKVEKDIILKLNDYLKKQQK</sequence>
<feature type="compositionally biased region" description="Low complexity" evidence="2">
    <location>
        <begin position="640"/>
        <end position="651"/>
    </location>
</feature>
<feature type="compositionally biased region" description="Polar residues" evidence="2">
    <location>
        <begin position="134"/>
        <end position="159"/>
    </location>
</feature>
<proteinExistence type="predicted"/>
<feature type="compositionally biased region" description="Low complexity" evidence="2">
    <location>
        <begin position="280"/>
        <end position="308"/>
    </location>
</feature>
<dbReference type="GeneID" id="68092871"/>
<keyword evidence="1" id="KW-0175">Coiled coil</keyword>
<gene>
    <name evidence="4" type="ORF">C9374_000409</name>
</gene>
<dbReference type="EMBL" id="PYSW02000010">
    <property type="protein sequence ID" value="KAG2388245.1"/>
    <property type="molecule type" value="Genomic_DNA"/>
</dbReference>
<keyword evidence="5" id="KW-1185">Reference proteome</keyword>
<evidence type="ECO:0000313" key="4">
    <source>
        <dbReference type="EMBL" id="KAG2388245.1"/>
    </source>
</evidence>
<accession>A0AA88GWG2</accession>
<dbReference type="Proteomes" id="UP000816034">
    <property type="component" value="Unassembled WGS sequence"/>
</dbReference>
<feature type="compositionally biased region" description="Polar residues" evidence="2">
    <location>
        <begin position="203"/>
        <end position="227"/>
    </location>
</feature>
<feature type="compositionally biased region" description="Low complexity" evidence="2">
    <location>
        <begin position="331"/>
        <end position="354"/>
    </location>
</feature>
<feature type="compositionally biased region" description="Low complexity" evidence="2">
    <location>
        <begin position="433"/>
        <end position="501"/>
    </location>
</feature>
<feature type="compositionally biased region" description="Basic residues" evidence="2">
    <location>
        <begin position="244"/>
        <end position="255"/>
    </location>
</feature>
<dbReference type="RefSeq" id="XP_044552237.1">
    <property type="nucleotide sequence ID" value="XM_044693690.1"/>
</dbReference>
<feature type="coiled-coil region" evidence="1">
    <location>
        <begin position="801"/>
        <end position="835"/>
    </location>
</feature>
<feature type="compositionally biased region" description="Polar residues" evidence="2">
    <location>
        <begin position="169"/>
        <end position="194"/>
    </location>
</feature>
<feature type="compositionally biased region" description="Low complexity" evidence="2">
    <location>
        <begin position="228"/>
        <end position="241"/>
    </location>
</feature>
<evidence type="ECO:0000256" key="3">
    <source>
        <dbReference type="SAM" id="Phobius"/>
    </source>
</evidence>
<evidence type="ECO:0000256" key="2">
    <source>
        <dbReference type="SAM" id="MobiDB-lite"/>
    </source>
</evidence>
<reference evidence="4 5" key="1">
    <citation type="journal article" date="2018" name="BMC Genomics">
        <title>The genome of Naegleria lovaniensis, the basis for a comparative approach to unravel pathogenicity factors of the human pathogenic amoeba N. fowleri.</title>
        <authorList>
            <person name="Liechti N."/>
            <person name="Schurch N."/>
            <person name="Bruggmann R."/>
            <person name="Wittwer M."/>
        </authorList>
    </citation>
    <scope>NUCLEOTIDE SEQUENCE [LARGE SCALE GENOMIC DNA]</scope>
    <source>
        <strain evidence="4 5">ATCC 30569</strain>
    </source>
</reference>
<feature type="compositionally biased region" description="Polar residues" evidence="2">
    <location>
        <begin position="369"/>
        <end position="407"/>
    </location>
</feature>
<feature type="compositionally biased region" description="Polar residues" evidence="2">
    <location>
        <begin position="309"/>
        <end position="323"/>
    </location>
</feature>
<name>A0AA88GWG2_NAELO</name>
<protein>
    <submittedName>
        <fullName evidence="4">Uncharacterized protein</fullName>
    </submittedName>
</protein>
<keyword evidence="3" id="KW-0812">Transmembrane</keyword>
<dbReference type="AlphaFoldDB" id="A0AA88GWG2"/>
<evidence type="ECO:0000313" key="5">
    <source>
        <dbReference type="Proteomes" id="UP000816034"/>
    </source>
</evidence>
<comment type="caution">
    <text evidence="4">The sequence shown here is derived from an EMBL/GenBank/DDBJ whole genome shotgun (WGS) entry which is preliminary data.</text>
</comment>
<keyword evidence="3" id="KW-0472">Membrane</keyword>
<feature type="region of interest" description="Disordered" evidence="2">
    <location>
        <begin position="117"/>
        <end position="509"/>
    </location>
</feature>
<keyword evidence="3" id="KW-1133">Transmembrane helix</keyword>
<feature type="compositionally biased region" description="Low complexity" evidence="2">
    <location>
        <begin position="597"/>
        <end position="609"/>
    </location>
</feature>
<feature type="compositionally biased region" description="Low complexity" evidence="2">
    <location>
        <begin position="559"/>
        <end position="587"/>
    </location>
</feature>
<feature type="region of interest" description="Disordered" evidence="2">
    <location>
        <begin position="551"/>
        <end position="700"/>
    </location>
</feature>
<feature type="compositionally biased region" description="Basic residues" evidence="2">
    <location>
        <begin position="667"/>
        <end position="685"/>
    </location>
</feature>
<organism evidence="4 5">
    <name type="scientific">Naegleria lovaniensis</name>
    <name type="common">Amoeba</name>
    <dbReference type="NCBI Taxonomy" id="51637"/>
    <lineage>
        <taxon>Eukaryota</taxon>
        <taxon>Discoba</taxon>
        <taxon>Heterolobosea</taxon>
        <taxon>Tetramitia</taxon>
        <taxon>Eutetramitia</taxon>
        <taxon>Vahlkampfiidae</taxon>
        <taxon>Naegleria</taxon>
    </lineage>
</organism>
<evidence type="ECO:0000256" key="1">
    <source>
        <dbReference type="SAM" id="Coils"/>
    </source>
</evidence>